<organism evidence="1 2">
    <name type="scientific">Paraburkholderia ribeironis</name>
    <dbReference type="NCBI Taxonomy" id="1247936"/>
    <lineage>
        <taxon>Bacteria</taxon>
        <taxon>Pseudomonadati</taxon>
        <taxon>Pseudomonadota</taxon>
        <taxon>Betaproteobacteria</taxon>
        <taxon>Burkholderiales</taxon>
        <taxon>Burkholderiaceae</taxon>
        <taxon>Paraburkholderia</taxon>
    </lineage>
</organism>
<dbReference type="Proteomes" id="UP000187012">
    <property type="component" value="Unassembled WGS sequence"/>
</dbReference>
<gene>
    <name evidence="1" type="ORF">BN2475_1480003</name>
</gene>
<protein>
    <submittedName>
        <fullName evidence="1">Uncharacterized protein</fullName>
    </submittedName>
</protein>
<accession>A0A1N7SQ63</accession>
<dbReference type="AlphaFoldDB" id="A0A1N7SQ63"/>
<reference evidence="1 2" key="1">
    <citation type="submission" date="2016-12" db="EMBL/GenBank/DDBJ databases">
        <authorList>
            <person name="Song W.-J."/>
            <person name="Kurnit D.M."/>
        </authorList>
    </citation>
    <scope>NUCLEOTIDE SEQUENCE [LARGE SCALE GENOMIC DNA]</scope>
    <source>
        <strain evidence="1 2">STM7296</strain>
    </source>
</reference>
<proteinExistence type="predicted"/>
<keyword evidence="2" id="KW-1185">Reference proteome</keyword>
<sequence>MDIWATASPKQRTLDDWLTHSDHIKPTTPRMGFSISLAAAMTLSRDGCLLSPMRSQASTDVDDCRNFAGKRN</sequence>
<name>A0A1N7SQ63_9BURK</name>
<evidence type="ECO:0000313" key="2">
    <source>
        <dbReference type="Proteomes" id="UP000187012"/>
    </source>
</evidence>
<evidence type="ECO:0000313" key="1">
    <source>
        <dbReference type="EMBL" id="SIT49565.1"/>
    </source>
</evidence>
<dbReference type="EMBL" id="CYGX02000148">
    <property type="protein sequence ID" value="SIT49565.1"/>
    <property type="molecule type" value="Genomic_DNA"/>
</dbReference>